<gene>
    <name evidence="1" type="ORF">GCM10017596_07180</name>
</gene>
<keyword evidence="2" id="KW-1185">Reference proteome</keyword>
<accession>A0A9W6HQI4</accession>
<organism evidence="1 2">
    <name type="scientific">Microbacterium keratanolyticum</name>
    <dbReference type="NCBI Taxonomy" id="67574"/>
    <lineage>
        <taxon>Bacteria</taxon>
        <taxon>Bacillati</taxon>
        <taxon>Actinomycetota</taxon>
        <taxon>Actinomycetes</taxon>
        <taxon>Micrococcales</taxon>
        <taxon>Microbacteriaceae</taxon>
        <taxon>Microbacterium</taxon>
    </lineage>
</organism>
<dbReference type="Proteomes" id="UP001142325">
    <property type="component" value="Unassembled WGS sequence"/>
</dbReference>
<evidence type="ECO:0000313" key="1">
    <source>
        <dbReference type="EMBL" id="GLK01003.1"/>
    </source>
</evidence>
<dbReference type="EMBL" id="BSET01000001">
    <property type="protein sequence ID" value="GLK01003.1"/>
    <property type="molecule type" value="Genomic_DNA"/>
</dbReference>
<protein>
    <submittedName>
        <fullName evidence="1">Uncharacterized protein</fullName>
    </submittedName>
</protein>
<proteinExistence type="predicted"/>
<evidence type="ECO:0000313" key="2">
    <source>
        <dbReference type="Proteomes" id="UP001142325"/>
    </source>
</evidence>
<reference evidence="1" key="1">
    <citation type="journal article" date="2014" name="Int. J. Syst. Evol. Microbiol.">
        <title>Complete genome sequence of Corynebacterium casei LMG S-19264T (=DSM 44701T), isolated from a smear-ripened cheese.</title>
        <authorList>
            <consortium name="US DOE Joint Genome Institute (JGI-PGF)"/>
            <person name="Walter F."/>
            <person name="Albersmeier A."/>
            <person name="Kalinowski J."/>
            <person name="Ruckert C."/>
        </authorList>
    </citation>
    <scope>NUCLEOTIDE SEQUENCE</scope>
    <source>
        <strain evidence="1">VKM Ac-1958</strain>
    </source>
</reference>
<sequence length="331" mass="34976">MVVGLLLVAAIGAGGAALYREFYSPAAFVQRYLSLLEEGRAADALQLPGVAISHTDLATTDILGTASDVLLRRAALNTLSDVEIVDQRREGDEFLVTATYNAGSHAGTTTFRVHQLGWIGVAPSWAFAQSPLSVIELTLRGAEEFSVNGFTLDRRQVAAGGIEAPPLEPLPLLVFSPGLYTVAVDTMISTADPVGVLADAPLVTVPLNVQTEPTEAFTETVTTRVSEFLTACAQQEVLQPTACPFGLQVQNRVTSAPAWSIIEMPVISVVPDGANWKILPASAVAHIDVEVKSLFDGEVTELSEDVPFRVDGTITILPDGSASIRIGAPAE</sequence>
<reference evidence="1" key="2">
    <citation type="submission" date="2023-01" db="EMBL/GenBank/DDBJ databases">
        <authorList>
            <person name="Sun Q."/>
            <person name="Evtushenko L."/>
        </authorList>
    </citation>
    <scope>NUCLEOTIDE SEQUENCE</scope>
    <source>
        <strain evidence="1">VKM Ac-1958</strain>
    </source>
</reference>
<name>A0A9W6HQI4_9MICO</name>
<dbReference type="AlphaFoldDB" id="A0A9W6HQI4"/>
<comment type="caution">
    <text evidence="1">The sequence shown here is derived from an EMBL/GenBank/DDBJ whole genome shotgun (WGS) entry which is preliminary data.</text>
</comment>